<dbReference type="SUPFAM" id="SSF54593">
    <property type="entry name" value="Glyoxalase/Bleomycin resistance protein/Dihydroxybiphenyl dioxygenase"/>
    <property type="match status" value="2"/>
</dbReference>
<keyword evidence="4" id="KW-1185">Reference proteome</keyword>
<evidence type="ECO:0000259" key="2">
    <source>
        <dbReference type="PROSITE" id="PS51819"/>
    </source>
</evidence>
<dbReference type="InterPro" id="IPR004360">
    <property type="entry name" value="Glyas_Fos-R_dOase_dom"/>
</dbReference>
<sequence>MKSIVRGLLGAAIVIPAAASAQDTVVRTPEGAQMNVASDLAYKPGELTQEQLMSSTRDLMAMEAMNVFRRYPREKTAEMVKFYTEALALKSLSPIQLTATQQMLLTGVGRAQIKLSAGQQGNRLYDMSGGIKGGTGIRYFRLTYPDKHMLMKRFSDAGFDAPMFQKRSDGTEAAVVNDPGGFPIEIVIEPGAKDGSNDGVGVGIAASDLAVSRKFYREFVGLDELPAVTDSTTGLELYPFRNGETTLYLYQSPDTSRHDNGSAGIQYVVTDSPMADAKAKARGIAVETPLNKLAGFDLVTVWLNDPDGVTNYYAQVGPNSRTARQQAGN</sequence>
<dbReference type="AlphaFoldDB" id="A0A6I4SSR9"/>
<name>A0A6I4SSR9_9SPHN</name>
<evidence type="ECO:0000256" key="1">
    <source>
        <dbReference type="SAM" id="SignalP"/>
    </source>
</evidence>
<evidence type="ECO:0000313" key="3">
    <source>
        <dbReference type="EMBL" id="MXO58925.1"/>
    </source>
</evidence>
<organism evidence="3 4">
    <name type="scientific">Croceibacterium salegens</name>
    <dbReference type="NCBI Taxonomy" id="1737568"/>
    <lineage>
        <taxon>Bacteria</taxon>
        <taxon>Pseudomonadati</taxon>
        <taxon>Pseudomonadota</taxon>
        <taxon>Alphaproteobacteria</taxon>
        <taxon>Sphingomonadales</taxon>
        <taxon>Erythrobacteraceae</taxon>
        <taxon>Croceibacterium</taxon>
    </lineage>
</organism>
<comment type="caution">
    <text evidence="3">The sequence shown here is derived from an EMBL/GenBank/DDBJ whole genome shotgun (WGS) entry which is preliminary data.</text>
</comment>
<feature type="signal peptide" evidence="1">
    <location>
        <begin position="1"/>
        <end position="21"/>
    </location>
</feature>
<dbReference type="PROSITE" id="PS51819">
    <property type="entry name" value="VOC"/>
    <property type="match status" value="1"/>
</dbReference>
<dbReference type="InterPro" id="IPR029068">
    <property type="entry name" value="Glyas_Bleomycin-R_OHBP_Dase"/>
</dbReference>
<dbReference type="Pfam" id="PF00903">
    <property type="entry name" value="Glyoxalase"/>
    <property type="match status" value="1"/>
</dbReference>
<proteinExistence type="predicted"/>
<gene>
    <name evidence="3" type="ORF">GRI89_05155</name>
</gene>
<keyword evidence="1" id="KW-0732">Signal</keyword>
<dbReference type="EMBL" id="WTYM01000031">
    <property type="protein sequence ID" value="MXO58925.1"/>
    <property type="molecule type" value="Genomic_DNA"/>
</dbReference>
<dbReference type="CDD" id="cd06587">
    <property type="entry name" value="VOC"/>
    <property type="match status" value="1"/>
</dbReference>
<accession>A0A6I4SSR9</accession>
<feature type="domain" description="VOC" evidence="2">
    <location>
        <begin position="196"/>
        <end position="316"/>
    </location>
</feature>
<reference evidence="3 4" key="1">
    <citation type="submission" date="2019-12" db="EMBL/GenBank/DDBJ databases">
        <title>Genomic-based taxomic classification of the family Erythrobacteraceae.</title>
        <authorList>
            <person name="Xu L."/>
        </authorList>
    </citation>
    <scope>NUCLEOTIDE SEQUENCE [LARGE SCALE GENOMIC DNA]</scope>
    <source>
        <strain evidence="3 4">MCCC 1K01500</strain>
    </source>
</reference>
<feature type="chain" id="PRO_5026230349" description="VOC domain-containing protein" evidence="1">
    <location>
        <begin position="22"/>
        <end position="329"/>
    </location>
</feature>
<dbReference type="Gene3D" id="3.10.180.10">
    <property type="entry name" value="2,3-Dihydroxybiphenyl 1,2-Dioxygenase, domain 1"/>
    <property type="match status" value="2"/>
</dbReference>
<dbReference type="RefSeq" id="WP_159792886.1">
    <property type="nucleotide sequence ID" value="NZ_WTYM01000031.1"/>
</dbReference>
<dbReference type="InterPro" id="IPR037523">
    <property type="entry name" value="VOC_core"/>
</dbReference>
<protein>
    <recommendedName>
        <fullName evidence="2">VOC domain-containing protein</fullName>
    </recommendedName>
</protein>
<evidence type="ECO:0000313" key="4">
    <source>
        <dbReference type="Proteomes" id="UP000433652"/>
    </source>
</evidence>
<dbReference type="Proteomes" id="UP000433652">
    <property type="component" value="Unassembled WGS sequence"/>
</dbReference>
<dbReference type="OrthoDB" id="7401575at2"/>